<comment type="subunit">
    <text evidence="1">Homodimer.</text>
</comment>
<dbReference type="AlphaFoldDB" id="A0A4D7C4A6"/>
<accession>A0A4D7C4A6</accession>
<evidence type="ECO:0000313" key="5">
    <source>
        <dbReference type="Proteomes" id="UP000298714"/>
    </source>
</evidence>
<evidence type="ECO:0000313" key="4">
    <source>
        <dbReference type="EMBL" id="QCI79891.1"/>
    </source>
</evidence>
<dbReference type="PROSITE" id="PS50862">
    <property type="entry name" value="AA_TRNA_LIGASE_II"/>
    <property type="match status" value="1"/>
</dbReference>
<keyword evidence="4" id="KW-0808">Transferase</keyword>
<dbReference type="GO" id="GO:0004821">
    <property type="term" value="F:histidine-tRNA ligase activity"/>
    <property type="evidence" value="ECO:0007669"/>
    <property type="project" value="TreeGrafter"/>
</dbReference>
<dbReference type="Gene3D" id="3.30.930.10">
    <property type="entry name" value="Bira Bifunctional Protein, Domain 2"/>
    <property type="match status" value="1"/>
</dbReference>
<evidence type="ECO:0000256" key="2">
    <source>
        <dbReference type="ARBA" id="ARBA00017399"/>
    </source>
</evidence>
<dbReference type="GO" id="GO:0006427">
    <property type="term" value="P:histidyl-tRNA aminoacylation"/>
    <property type="evidence" value="ECO:0007669"/>
    <property type="project" value="TreeGrafter"/>
</dbReference>
<gene>
    <name evidence="4" type="ORF">E6W36_11415</name>
</gene>
<dbReference type="Pfam" id="PF13393">
    <property type="entry name" value="tRNA-synt_His"/>
    <property type="match status" value="1"/>
</dbReference>
<dbReference type="InterPro" id="IPR041715">
    <property type="entry name" value="HisRS-like_core"/>
</dbReference>
<dbReference type="SUPFAM" id="SSF55681">
    <property type="entry name" value="Class II aaRS and biotin synthetases"/>
    <property type="match status" value="1"/>
</dbReference>
<evidence type="ECO:0000256" key="1">
    <source>
        <dbReference type="ARBA" id="ARBA00011738"/>
    </source>
</evidence>
<keyword evidence="4" id="KW-0328">Glycosyltransferase</keyword>
<dbReference type="KEGG" id="hgn:E6W36_11415"/>
<dbReference type="InterPro" id="IPR006195">
    <property type="entry name" value="aa-tRNA-synth_II"/>
</dbReference>
<proteinExistence type="predicted"/>
<dbReference type="GO" id="GO:0005737">
    <property type="term" value="C:cytoplasm"/>
    <property type="evidence" value="ECO:0007669"/>
    <property type="project" value="InterPro"/>
</dbReference>
<dbReference type="InterPro" id="IPR045864">
    <property type="entry name" value="aa-tRNA-synth_II/BPL/LPL"/>
</dbReference>
<dbReference type="PANTHER" id="PTHR43707">
    <property type="entry name" value="HISTIDYL-TRNA SYNTHETASE"/>
    <property type="match status" value="1"/>
</dbReference>
<dbReference type="Proteomes" id="UP000298714">
    <property type="component" value="Chromosome"/>
</dbReference>
<evidence type="ECO:0000259" key="3">
    <source>
        <dbReference type="PROSITE" id="PS50862"/>
    </source>
</evidence>
<protein>
    <recommendedName>
        <fullName evidence="2">Histidine--tRNA ligase</fullName>
    </recommendedName>
</protein>
<dbReference type="EMBL" id="CP039704">
    <property type="protein sequence ID" value="QCI79891.1"/>
    <property type="molecule type" value="Genomic_DNA"/>
</dbReference>
<dbReference type="GO" id="GO:0016757">
    <property type="term" value="F:glycosyltransferase activity"/>
    <property type="evidence" value="ECO:0007669"/>
    <property type="project" value="UniProtKB-KW"/>
</dbReference>
<keyword evidence="5" id="KW-1185">Reference proteome</keyword>
<reference evidence="5" key="1">
    <citation type="submission" date="2019-04" db="EMBL/GenBank/DDBJ databases">
        <title>Complete genome sequence of Sphingomonas sp. W1-2-3.</title>
        <authorList>
            <person name="Im W.T."/>
        </authorList>
    </citation>
    <scope>NUCLEOTIDE SEQUENCE [LARGE SCALE GENOMIC DNA]</scope>
    <source>
        <strain evidence="5">W1-2-3</strain>
    </source>
</reference>
<organism evidence="4 5">
    <name type="scientific">Hankyongella ginsenosidimutans</name>
    <dbReference type="NCBI Taxonomy" id="1763828"/>
    <lineage>
        <taxon>Bacteria</taxon>
        <taxon>Pseudomonadati</taxon>
        <taxon>Pseudomonadota</taxon>
        <taxon>Alphaproteobacteria</taxon>
        <taxon>Sphingomonadales</taxon>
        <taxon>Sphingomonadaceae</taxon>
        <taxon>Hankyongella</taxon>
    </lineage>
</organism>
<sequence>MADCASRRTAACASGESLVVLGRSPVTSRLAPGLLPEGLRDTLPPQAHGQMRLMRAILDVLSSHGYERVDPPLVEFAESLTSPIVSGARSDLFRFMDPKSQHMLAVRADITGQVARIASTRMAGQARPLRLAYMGPVLRLAGTALDADRQFLQVGGELIGNDGPAATAQTIAVAVEALRAAGLEQLSLDLVIPDLAPTLLRAHGVADAAPVLEALDAKDAGALAGHPLEALLVGLLDAAGPAAAGLARLRALDLPGAARALVDDAATTLDLLALADAAISLDPADRRGFAYQTRIGFSLFAPGVREAAVRGVPMSSARPPSRNRRLASRSISTVFWTRWLHRRRCRASICHGMPQPRPAPACAPRAG</sequence>
<name>A0A4D7C4A6_9SPHN</name>
<feature type="domain" description="Aminoacyl-transfer RNA synthetases class-II family profile" evidence="3">
    <location>
        <begin position="52"/>
        <end position="254"/>
    </location>
</feature>
<dbReference type="InterPro" id="IPR004516">
    <property type="entry name" value="HisRS/HisZ"/>
</dbReference>
<dbReference type="PANTHER" id="PTHR43707:SF1">
    <property type="entry name" value="HISTIDINE--TRNA LIGASE, MITOCHONDRIAL-RELATED"/>
    <property type="match status" value="1"/>
</dbReference>